<organism evidence="1 2">
    <name type="scientific">Gossypium davidsonii</name>
    <name type="common">Davidson's cotton</name>
    <name type="synonym">Gossypium klotzschianum subsp. davidsonii</name>
    <dbReference type="NCBI Taxonomy" id="34287"/>
    <lineage>
        <taxon>Eukaryota</taxon>
        <taxon>Viridiplantae</taxon>
        <taxon>Streptophyta</taxon>
        <taxon>Embryophyta</taxon>
        <taxon>Tracheophyta</taxon>
        <taxon>Spermatophyta</taxon>
        <taxon>Magnoliopsida</taxon>
        <taxon>eudicotyledons</taxon>
        <taxon>Gunneridae</taxon>
        <taxon>Pentapetalae</taxon>
        <taxon>rosids</taxon>
        <taxon>malvids</taxon>
        <taxon>Malvales</taxon>
        <taxon>Malvaceae</taxon>
        <taxon>Malvoideae</taxon>
        <taxon>Gossypium</taxon>
    </lineage>
</organism>
<comment type="caution">
    <text evidence="1">The sequence shown here is derived from an EMBL/GenBank/DDBJ whole genome shotgun (WGS) entry which is preliminary data.</text>
</comment>
<name>A0A7J8R399_GOSDV</name>
<sequence>MKHLPRNRRGHPVNLAVIDMQGSQWNLGLHH</sequence>
<dbReference type="Proteomes" id="UP000593561">
    <property type="component" value="Unassembled WGS sequence"/>
</dbReference>
<reference evidence="1 2" key="1">
    <citation type="journal article" date="2019" name="Genome Biol. Evol.">
        <title>Insights into the evolution of the New World diploid cottons (Gossypium, subgenus Houzingenia) based on genome sequencing.</title>
        <authorList>
            <person name="Grover C.E."/>
            <person name="Arick M.A. 2nd"/>
            <person name="Thrash A."/>
            <person name="Conover J.L."/>
            <person name="Sanders W.S."/>
            <person name="Peterson D.G."/>
            <person name="Frelichowski J.E."/>
            <person name="Scheffler J.A."/>
            <person name="Scheffler B.E."/>
            <person name="Wendel J.F."/>
        </authorList>
    </citation>
    <scope>NUCLEOTIDE SEQUENCE [LARGE SCALE GENOMIC DNA]</scope>
    <source>
        <strain evidence="1">27</strain>
        <tissue evidence="1">Leaf</tissue>
    </source>
</reference>
<accession>A0A7J8R399</accession>
<dbReference type="AlphaFoldDB" id="A0A7J8R399"/>
<gene>
    <name evidence="1" type="ORF">Godav_020559</name>
</gene>
<proteinExistence type="predicted"/>
<evidence type="ECO:0000313" key="1">
    <source>
        <dbReference type="EMBL" id="MBA0608327.1"/>
    </source>
</evidence>
<dbReference type="EMBL" id="JABFAC010000003">
    <property type="protein sequence ID" value="MBA0608327.1"/>
    <property type="molecule type" value="Genomic_DNA"/>
</dbReference>
<evidence type="ECO:0000313" key="2">
    <source>
        <dbReference type="Proteomes" id="UP000593561"/>
    </source>
</evidence>
<protein>
    <submittedName>
        <fullName evidence="1">Uncharacterized protein</fullName>
    </submittedName>
</protein>
<keyword evidence="2" id="KW-1185">Reference proteome</keyword>